<dbReference type="Proteomes" id="UP000266723">
    <property type="component" value="Unassembled WGS sequence"/>
</dbReference>
<reference evidence="1 2" key="1">
    <citation type="journal article" date="2020" name="BMC Genomics">
        <title>Intraspecific diversification of the crop wild relative Brassica cretica Lam. using demographic model selection.</title>
        <authorList>
            <person name="Kioukis A."/>
            <person name="Michalopoulou V.A."/>
            <person name="Briers L."/>
            <person name="Pirintsos S."/>
            <person name="Studholme D.J."/>
            <person name="Pavlidis P."/>
            <person name="Sarris P.F."/>
        </authorList>
    </citation>
    <scope>NUCLEOTIDE SEQUENCE [LARGE SCALE GENOMIC DNA]</scope>
    <source>
        <strain evidence="2">cv. PFS-1207/04</strain>
    </source>
</reference>
<organism evidence="1 2">
    <name type="scientific">Brassica cretica</name>
    <name type="common">Mustard</name>
    <dbReference type="NCBI Taxonomy" id="69181"/>
    <lineage>
        <taxon>Eukaryota</taxon>
        <taxon>Viridiplantae</taxon>
        <taxon>Streptophyta</taxon>
        <taxon>Embryophyta</taxon>
        <taxon>Tracheophyta</taxon>
        <taxon>Spermatophyta</taxon>
        <taxon>Magnoliopsida</taxon>
        <taxon>eudicotyledons</taxon>
        <taxon>Gunneridae</taxon>
        <taxon>Pentapetalae</taxon>
        <taxon>rosids</taxon>
        <taxon>malvids</taxon>
        <taxon>Brassicales</taxon>
        <taxon>Brassicaceae</taxon>
        <taxon>Brassiceae</taxon>
        <taxon>Brassica</taxon>
    </lineage>
</organism>
<keyword evidence="2" id="KW-1185">Reference proteome</keyword>
<evidence type="ECO:0000313" key="2">
    <source>
        <dbReference type="Proteomes" id="UP000266723"/>
    </source>
</evidence>
<name>A0ABQ7EQU4_BRACR</name>
<gene>
    <name evidence="1" type="ORF">DY000_02049602</name>
</gene>
<sequence length="97" mass="10565">MHRKIVLICRSPRELCRTLALWIWSSVTDLVDGGLPRCQDEAARRLAVVSVSLSPWCLGFGPGLNPFQEVPRRSSTSRRVAVVSSLAVSDAGFLDGA</sequence>
<dbReference type="EMBL" id="QGKV02000297">
    <property type="protein sequence ID" value="KAF3605991.1"/>
    <property type="molecule type" value="Genomic_DNA"/>
</dbReference>
<evidence type="ECO:0008006" key="3">
    <source>
        <dbReference type="Google" id="ProtNLM"/>
    </source>
</evidence>
<accession>A0ABQ7EQU4</accession>
<evidence type="ECO:0000313" key="1">
    <source>
        <dbReference type="EMBL" id="KAF3605991.1"/>
    </source>
</evidence>
<comment type="caution">
    <text evidence="1">The sequence shown here is derived from an EMBL/GenBank/DDBJ whole genome shotgun (WGS) entry which is preliminary data.</text>
</comment>
<proteinExistence type="predicted"/>
<protein>
    <recommendedName>
        <fullName evidence="3">Secreted protein</fullName>
    </recommendedName>
</protein>